<keyword evidence="4" id="KW-1185">Reference proteome</keyword>
<evidence type="ECO:0000259" key="2">
    <source>
        <dbReference type="Pfam" id="PF08308"/>
    </source>
</evidence>
<name>A0A4R9K231_9LEPT</name>
<dbReference type="PANTHER" id="PTHR36194">
    <property type="entry name" value="S-LAYER-LIKE PROTEIN"/>
    <property type="match status" value="1"/>
</dbReference>
<gene>
    <name evidence="3" type="ORF">EHQ58_05960</name>
</gene>
<keyword evidence="1" id="KW-0472">Membrane</keyword>
<dbReference type="Proteomes" id="UP000297693">
    <property type="component" value="Unassembled WGS sequence"/>
</dbReference>
<accession>A0A4R9K231</accession>
<dbReference type="InterPro" id="IPR013229">
    <property type="entry name" value="PEGA"/>
</dbReference>
<keyword evidence="1" id="KW-1133">Transmembrane helix</keyword>
<organism evidence="3 4">
    <name type="scientific">Leptospira ognonensis</name>
    <dbReference type="NCBI Taxonomy" id="2484945"/>
    <lineage>
        <taxon>Bacteria</taxon>
        <taxon>Pseudomonadati</taxon>
        <taxon>Spirochaetota</taxon>
        <taxon>Spirochaetia</taxon>
        <taxon>Leptospirales</taxon>
        <taxon>Leptospiraceae</taxon>
        <taxon>Leptospira</taxon>
    </lineage>
</organism>
<sequence length="556" mass="63620">MFLKIFSFILISSLVHVSLYPLFAVDTYYNFPEVSIKGEATFEKKRKICVFPLRTSQKDPKFQYLSKGIPSVLVSELRTLEFIYVEYPHQEVIYHSFGKNPQYSMQELVDKKGEGIKRKKKEISSEADLEDLRKGKKSVSPSQDPRYVKVELKLLTEIKPPFAEDIYAHAAKYECDYSLTGDFAASESKLNVNIELFDVYEGKVQKFSEETSFIRAYQELTPLGERIRFALQGKETTLVQVEAQGLDSCLVYLDGIYLGKTPVTSKKFPIGKRELFVFKEGYFPYKQSVILEQGKTFYLDVKLVKIENTSFLSVKTVEEGADVFLGVTYLGKTPLEKVSIPAGANRLRVSKQGFVDAFRPVNAKPGENSIFEIQLREGKSEIYYPNKQYVFLDYSYKDFATYSLYGSLFFYASYLYLNVASRRAYEDSRSQINLVNATSIVNFYNGNTTNEFLGWYFYQTQLIEAAESKAQTLKHMAGTLPTENRRDRKLVGGPMVYGMGFMLLAAATFFWLGLDEESYDIGFLPYTPQGGAGNQQLPNGKSNLDSYSYIQYNYRF</sequence>
<dbReference type="OrthoDB" id="340167at2"/>
<feature type="domain" description="PEGA" evidence="2">
    <location>
        <begin position="251"/>
        <end position="305"/>
    </location>
</feature>
<proteinExistence type="predicted"/>
<keyword evidence="1" id="KW-0812">Transmembrane</keyword>
<dbReference type="EMBL" id="RQGD01000022">
    <property type="protein sequence ID" value="TGL60043.1"/>
    <property type="molecule type" value="Genomic_DNA"/>
</dbReference>
<dbReference type="Pfam" id="PF08308">
    <property type="entry name" value="PEGA"/>
    <property type="match status" value="2"/>
</dbReference>
<feature type="transmembrane region" description="Helical" evidence="1">
    <location>
        <begin position="495"/>
        <end position="514"/>
    </location>
</feature>
<evidence type="ECO:0000313" key="4">
    <source>
        <dbReference type="Proteomes" id="UP000297693"/>
    </source>
</evidence>
<dbReference type="AlphaFoldDB" id="A0A4R9K231"/>
<dbReference type="PANTHER" id="PTHR36194:SF1">
    <property type="entry name" value="S-LAYER-LIKE PROTEIN"/>
    <property type="match status" value="1"/>
</dbReference>
<protein>
    <submittedName>
        <fullName evidence="3">PEGA domain-containing protein</fullName>
    </submittedName>
</protein>
<evidence type="ECO:0000256" key="1">
    <source>
        <dbReference type="SAM" id="Phobius"/>
    </source>
</evidence>
<reference evidence="3" key="1">
    <citation type="journal article" date="2019" name="PLoS Negl. Trop. Dis.">
        <title>Revisiting the worldwide diversity of Leptospira species in the environment.</title>
        <authorList>
            <person name="Vincent A.T."/>
            <person name="Schiettekatte O."/>
            <person name="Bourhy P."/>
            <person name="Veyrier F.J."/>
            <person name="Picardeau M."/>
        </authorList>
    </citation>
    <scope>NUCLEOTIDE SEQUENCE [LARGE SCALE GENOMIC DNA]</scope>
    <source>
        <strain evidence="3">201702476</strain>
    </source>
</reference>
<dbReference type="RefSeq" id="WP_135622971.1">
    <property type="nucleotide sequence ID" value="NZ_RQGD01000022.1"/>
</dbReference>
<comment type="caution">
    <text evidence="3">The sequence shown here is derived from an EMBL/GenBank/DDBJ whole genome shotgun (WGS) entry which is preliminary data.</text>
</comment>
<feature type="domain" description="PEGA" evidence="2">
    <location>
        <begin position="311"/>
        <end position="377"/>
    </location>
</feature>
<feature type="transmembrane region" description="Helical" evidence="1">
    <location>
        <begin position="399"/>
        <end position="419"/>
    </location>
</feature>
<evidence type="ECO:0000313" key="3">
    <source>
        <dbReference type="EMBL" id="TGL60043.1"/>
    </source>
</evidence>